<organism evidence="2 3">
    <name type="scientific">Amycolatopsis tucumanensis</name>
    <dbReference type="NCBI Taxonomy" id="401106"/>
    <lineage>
        <taxon>Bacteria</taxon>
        <taxon>Bacillati</taxon>
        <taxon>Actinomycetota</taxon>
        <taxon>Actinomycetes</taxon>
        <taxon>Pseudonocardiales</taxon>
        <taxon>Pseudonocardiaceae</taxon>
        <taxon>Amycolatopsis</taxon>
    </lineage>
</organism>
<sequence>MVVPLISEEPRMRAAARRLLSTAALATALVAGAGTAQAVDVRSVTDTYLFGTSLSRFEQIRTDRPYAAKLDWSSDTCSWSPDKPLGFDFSPACHRHDFGYRNYKRQDRFTSANRKKIDDNFYTDLKTICHGDWRCNGTAWTYYQAVRQFGGS</sequence>
<dbReference type="InterPro" id="IPR015141">
    <property type="entry name" value="PLipase_A2_prok/fun"/>
</dbReference>
<name>A0ABP7IT08_9PSEU</name>
<keyword evidence="3" id="KW-1185">Reference proteome</keyword>
<protein>
    <submittedName>
        <fullName evidence="2">Phospholipase</fullName>
    </submittedName>
</protein>
<evidence type="ECO:0000313" key="2">
    <source>
        <dbReference type="EMBL" id="GAA3825882.1"/>
    </source>
</evidence>
<dbReference type="EMBL" id="BAABCM010000007">
    <property type="protein sequence ID" value="GAA3825882.1"/>
    <property type="molecule type" value="Genomic_DNA"/>
</dbReference>
<dbReference type="Pfam" id="PF09056">
    <property type="entry name" value="Phospholip_A2_3"/>
    <property type="match status" value="1"/>
</dbReference>
<accession>A0ABP7IT08</accession>
<feature type="signal peptide" evidence="1">
    <location>
        <begin position="1"/>
        <end position="38"/>
    </location>
</feature>
<dbReference type="Proteomes" id="UP001501624">
    <property type="component" value="Unassembled WGS sequence"/>
</dbReference>
<dbReference type="SUPFAM" id="SSF48619">
    <property type="entry name" value="Phospholipase A2, PLA2"/>
    <property type="match status" value="1"/>
</dbReference>
<comment type="caution">
    <text evidence="2">The sequence shown here is derived from an EMBL/GenBank/DDBJ whole genome shotgun (WGS) entry which is preliminary data.</text>
</comment>
<dbReference type="Gene3D" id="1.20.90.10">
    <property type="entry name" value="Phospholipase A2 domain"/>
    <property type="match status" value="1"/>
</dbReference>
<evidence type="ECO:0000313" key="3">
    <source>
        <dbReference type="Proteomes" id="UP001501624"/>
    </source>
</evidence>
<gene>
    <name evidence="2" type="ORF">GCM10022380_50750</name>
</gene>
<proteinExistence type="predicted"/>
<feature type="chain" id="PRO_5045355119" evidence="1">
    <location>
        <begin position="39"/>
        <end position="152"/>
    </location>
</feature>
<evidence type="ECO:0000256" key="1">
    <source>
        <dbReference type="SAM" id="SignalP"/>
    </source>
</evidence>
<keyword evidence="1" id="KW-0732">Signal</keyword>
<reference evidence="3" key="1">
    <citation type="journal article" date="2019" name="Int. J. Syst. Evol. Microbiol.">
        <title>The Global Catalogue of Microorganisms (GCM) 10K type strain sequencing project: providing services to taxonomists for standard genome sequencing and annotation.</title>
        <authorList>
            <consortium name="The Broad Institute Genomics Platform"/>
            <consortium name="The Broad Institute Genome Sequencing Center for Infectious Disease"/>
            <person name="Wu L."/>
            <person name="Ma J."/>
        </authorList>
    </citation>
    <scope>NUCLEOTIDE SEQUENCE [LARGE SCALE GENOMIC DNA]</scope>
    <source>
        <strain evidence="3">JCM 17017</strain>
    </source>
</reference>
<dbReference type="InterPro" id="IPR036444">
    <property type="entry name" value="PLipase_A2_dom_sf"/>
</dbReference>